<dbReference type="AlphaFoldDB" id="A0A9D4MJ60"/>
<keyword evidence="3" id="KW-1185">Reference proteome</keyword>
<sequence>MFRRGRTREKIRNGFGTAQNFIPRTTMGDTRSKEKQTRSGSDYNFGRHGGLSLSSVSSAPCDL</sequence>
<dbReference type="EMBL" id="JAIWYP010000001">
    <property type="protein sequence ID" value="KAH3877105.1"/>
    <property type="molecule type" value="Genomic_DNA"/>
</dbReference>
<proteinExistence type="predicted"/>
<protein>
    <submittedName>
        <fullName evidence="2">Uncharacterized protein</fullName>
    </submittedName>
</protein>
<dbReference type="Proteomes" id="UP000828390">
    <property type="component" value="Unassembled WGS sequence"/>
</dbReference>
<gene>
    <name evidence="2" type="ORF">DPMN_000962</name>
</gene>
<reference evidence="2" key="2">
    <citation type="submission" date="2020-11" db="EMBL/GenBank/DDBJ databases">
        <authorList>
            <person name="McCartney M.A."/>
            <person name="Auch B."/>
            <person name="Kono T."/>
            <person name="Mallez S."/>
            <person name="Becker A."/>
            <person name="Gohl D.M."/>
            <person name="Silverstein K.A.T."/>
            <person name="Koren S."/>
            <person name="Bechman K.B."/>
            <person name="Herman A."/>
            <person name="Abrahante J.E."/>
            <person name="Garbe J."/>
        </authorList>
    </citation>
    <scope>NUCLEOTIDE SEQUENCE</scope>
    <source>
        <strain evidence="2">Duluth1</strain>
        <tissue evidence="2">Whole animal</tissue>
    </source>
</reference>
<feature type="compositionally biased region" description="Polar residues" evidence="1">
    <location>
        <begin position="52"/>
        <end position="63"/>
    </location>
</feature>
<organism evidence="2 3">
    <name type="scientific">Dreissena polymorpha</name>
    <name type="common">Zebra mussel</name>
    <name type="synonym">Mytilus polymorpha</name>
    <dbReference type="NCBI Taxonomy" id="45954"/>
    <lineage>
        <taxon>Eukaryota</taxon>
        <taxon>Metazoa</taxon>
        <taxon>Spiralia</taxon>
        <taxon>Lophotrochozoa</taxon>
        <taxon>Mollusca</taxon>
        <taxon>Bivalvia</taxon>
        <taxon>Autobranchia</taxon>
        <taxon>Heteroconchia</taxon>
        <taxon>Euheterodonta</taxon>
        <taxon>Imparidentia</taxon>
        <taxon>Neoheterodontei</taxon>
        <taxon>Myida</taxon>
        <taxon>Dreissenoidea</taxon>
        <taxon>Dreissenidae</taxon>
        <taxon>Dreissena</taxon>
    </lineage>
</organism>
<evidence type="ECO:0000313" key="3">
    <source>
        <dbReference type="Proteomes" id="UP000828390"/>
    </source>
</evidence>
<evidence type="ECO:0000256" key="1">
    <source>
        <dbReference type="SAM" id="MobiDB-lite"/>
    </source>
</evidence>
<reference evidence="2" key="1">
    <citation type="journal article" date="2019" name="bioRxiv">
        <title>The Genome of the Zebra Mussel, Dreissena polymorpha: A Resource for Invasive Species Research.</title>
        <authorList>
            <person name="McCartney M.A."/>
            <person name="Auch B."/>
            <person name="Kono T."/>
            <person name="Mallez S."/>
            <person name="Zhang Y."/>
            <person name="Obille A."/>
            <person name="Becker A."/>
            <person name="Abrahante J.E."/>
            <person name="Garbe J."/>
            <person name="Badalamenti J.P."/>
            <person name="Herman A."/>
            <person name="Mangelson H."/>
            <person name="Liachko I."/>
            <person name="Sullivan S."/>
            <person name="Sone E.D."/>
            <person name="Koren S."/>
            <person name="Silverstein K.A.T."/>
            <person name="Beckman K.B."/>
            <person name="Gohl D.M."/>
        </authorList>
    </citation>
    <scope>NUCLEOTIDE SEQUENCE</scope>
    <source>
        <strain evidence="2">Duluth1</strain>
        <tissue evidence="2">Whole animal</tissue>
    </source>
</reference>
<feature type="compositionally biased region" description="Polar residues" evidence="1">
    <location>
        <begin position="16"/>
        <end position="29"/>
    </location>
</feature>
<name>A0A9D4MJ60_DREPO</name>
<comment type="caution">
    <text evidence="2">The sequence shown here is derived from an EMBL/GenBank/DDBJ whole genome shotgun (WGS) entry which is preliminary data.</text>
</comment>
<accession>A0A9D4MJ60</accession>
<evidence type="ECO:0000313" key="2">
    <source>
        <dbReference type="EMBL" id="KAH3877105.1"/>
    </source>
</evidence>
<feature type="region of interest" description="Disordered" evidence="1">
    <location>
        <begin position="1"/>
        <end position="63"/>
    </location>
</feature>